<keyword evidence="1" id="KW-0472">Membrane</keyword>
<name>A0A087U8A8_STEMI</name>
<keyword evidence="1" id="KW-0812">Transmembrane</keyword>
<evidence type="ECO:0000256" key="1">
    <source>
        <dbReference type="SAM" id="Phobius"/>
    </source>
</evidence>
<keyword evidence="3" id="KW-1185">Reference proteome</keyword>
<dbReference type="AlphaFoldDB" id="A0A087U8A8"/>
<sequence length="49" mass="5959">MNNYPYFITRLIVSLSTSFIKVFLSFVLFLFDTLPDLWCQTSEFFQIRR</sequence>
<evidence type="ECO:0000313" key="3">
    <source>
        <dbReference type="Proteomes" id="UP000054359"/>
    </source>
</evidence>
<feature type="transmembrane region" description="Helical" evidence="1">
    <location>
        <begin position="7"/>
        <end position="31"/>
    </location>
</feature>
<proteinExistence type="predicted"/>
<feature type="non-terminal residue" evidence="2">
    <location>
        <position position="49"/>
    </location>
</feature>
<dbReference type="EMBL" id="KK118691">
    <property type="protein sequence ID" value="KFM73597.1"/>
    <property type="molecule type" value="Genomic_DNA"/>
</dbReference>
<evidence type="ECO:0000313" key="2">
    <source>
        <dbReference type="EMBL" id="KFM73597.1"/>
    </source>
</evidence>
<reference evidence="2 3" key="1">
    <citation type="submission" date="2013-11" db="EMBL/GenBank/DDBJ databases">
        <title>Genome sequencing of Stegodyphus mimosarum.</title>
        <authorList>
            <person name="Bechsgaard J."/>
        </authorList>
    </citation>
    <scope>NUCLEOTIDE SEQUENCE [LARGE SCALE GENOMIC DNA]</scope>
</reference>
<gene>
    <name evidence="2" type="ORF">X975_20640</name>
</gene>
<dbReference type="Proteomes" id="UP000054359">
    <property type="component" value="Unassembled WGS sequence"/>
</dbReference>
<protein>
    <submittedName>
        <fullName evidence="2">Uncharacterized protein</fullName>
    </submittedName>
</protein>
<accession>A0A087U8A8</accession>
<organism evidence="2 3">
    <name type="scientific">Stegodyphus mimosarum</name>
    <name type="common">African social velvet spider</name>
    <dbReference type="NCBI Taxonomy" id="407821"/>
    <lineage>
        <taxon>Eukaryota</taxon>
        <taxon>Metazoa</taxon>
        <taxon>Ecdysozoa</taxon>
        <taxon>Arthropoda</taxon>
        <taxon>Chelicerata</taxon>
        <taxon>Arachnida</taxon>
        <taxon>Araneae</taxon>
        <taxon>Araneomorphae</taxon>
        <taxon>Entelegynae</taxon>
        <taxon>Eresoidea</taxon>
        <taxon>Eresidae</taxon>
        <taxon>Stegodyphus</taxon>
    </lineage>
</organism>
<keyword evidence="1" id="KW-1133">Transmembrane helix</keyword>